<keyword evidence="3" id="KW-0597">Phosphoprotein</keyword>
<dbReference type="PROSITE" id="PS50021">
    <property type="entry name" value="CH"/>
    <property type="match status" value="4"/>
</dbReference>
<dbReference type="SMART" id="SM00033">
    <property type="entry name" value="CH"/>
    <property type="match status" value="4"/>
</dbReference>
<dbReference type="InterPro" id="IPR018247">
    <property type="entry name" value="EF_Hand_1_Ca_BS"/>
</dbReference>
<feature type="domain" description="EF-hand" evidence="12">
    <location>
        <begin position="19"/>
        <end position="54"/>
    </location>
</feature>
<dbReference type="PANTHER" id="PTHR19961">
    <property type="entry name" value="FIMBRIN/PLASTIN"/>
    <property type="match status" value="1"/>
</dbReference>
<dbReference type="GO" id="GO:0005509">
    <property type="term" value="F:calcium ion binding"/>
    <property type="evidence" value="ECO:0007669"/>
    <property type="project" value="InterPro"/>
</dbReference>
<accession>A0A674B4R6</accession>
<dbReference type="FunFam" id="1.10.238.10:FF:000263">
    <property type="entry name" value="plastin-1 isoform X2"/>
    <property type="match status" value="1"/>
</dbReference>
<evidence type="ECO:0000256" key="8">
    <source>
        <dbReference type="ARBA" id="ARBA00039437"/>
    </source>
</evidence>
<dbReference type="InterPro" id="IPR011992">
    <property type="entry name" value="EF-hand-dom_pair"/>
</dbReference>
<dbReference type="PANTHER" id="PTHR19961:SF32">
    <property type="entry name" value="PLASTIN-3"/>
    <property type="match status" value="1"/>
</dbReference>
<feature type="domain" description="EF-hand" evidence="12">
    <location>
        <begin position="59"/>
        <end position="90"/>
    </location>
</feature>
<dbReference type="GO" id="GO:0051015">
    <property type="term" value="F:actin filament binding"/>
    <property type="evidence" value="ECO:0007669"/>
    <property type="project" value="InterPro"/>
</dbReference>
<dbReference type="InterPro" id="IPR001751">
    <property type="entry name" value="S100/CaBP7/8-like_CS"/>
</dbReference>
<dbReference type="GO" id="GO:0005884">
    <property type="term" value="C:actin filament"/>
    <property type="evidence" value="ECO:0007669"/>
    <property type="project" value="TreeGrafter"/>
</dbReference>
<dbReference type="PROSITE" id="PS00019">
    <property type="entry name" value="ACTININ_1"/>
    <property type="match status" value="1"/>
</dbReference>
<feature type="domain" description="Calponin-homology (CH)" evidence="11">
    <location>
        <begin position="126"/>
        <end position="242"/>
    </location>
</feature>
<feature type="domain" description="Calponin-homology (CH)" evidence="11">
    <location>
        <begin position="270"/>
        <end position="381"/>
    </location>
</feature>
<dbReference type="CDD" id="cd21328">
    <property type="entry name" value="CH_PLS3_rpt2"/>
    <property type="match status" value="1"/>
</dbReference>
<evidence type="ECO:0000256" key="3">
    <source>
        <dbReference type="ARBA" id="ARBA00022553"/>
    </source>
</evidence>
<dbReference type="Pfam" id="PF00307">
    <property type="entry name" value="CH"/>
    <property type="match status" value="4"/>
</dbReference>
<dbReference type="GO" id="GO:0005737">
    <property type="term" value="C:cytoplasm"/>
    <property type="evidence" value="ECO:0007669"/>
    <property type="project" value="UniProtKB-SubCell"/>
</dbReference>
<dbReference type="SUPFAM" id="SSF47576">
    <property type="entry name" value="Calponin-homology domain, CH-domain"/>
    <property type="match status" value="1"/>
</dbReference>
<proteinExistence type="predicted"/>
<dbReference type="OMA" id="TVNHLYV"/>
<dbReference type="FunFam" id="1.10.418.10:FF:000025">
    <property type="entry name" value="Plastin-3 isoform 1"/>
    <property type="match status" value="1"/>
</dbReference>
<dbReference type="PROSITE" id="PS00303">
    <property type="entry name" value="S100_CABP"/>
    <property type="match status" value="1"/>
</dbReference>
<evidence type="ECO:0000256" key="7">
    <source>
        <dbReference type="ARBA" id="ARBA00023203"/>
    </source>
</evidence>
<dbReference type="GO" id="GO:0051639">
    <property type="term" value="P:actin filament network formation"/>
    <property type="evidence" value="ECO:0007669"/>
    <property type="project" value="TreeGrafter"/>
</dbReference>
<name>A0A674B4R6_SALTR</name>
<reference evidence="13" key="2">
    <citation type="submission" date="2025-09" db="UniProtKB">
        <authorList>
            <consortium name="Ensembl"/>
        </authorList>
    </citation>
    <scope>IDENTIFICATION</scope>
</reference>
<keyword evidence="2" id="KW-0963">Cytoplasm</keyword>
<evidence type="ECO:0000313" key="13">
    <source>
        <dbReference type="Ensembl" id="ENSSTUP00000066042.1"/>
    </source>
</evidence>
<dbReference type="InterPro" id="IPR001715">
    <property type="entry name" value="CH_dom"/>
</dbReference>
<dbReference type="Ensembl" id="ENSSTUT00000070033.1">
    <property type="protein sequence ID" value="ENSSTUP00000066042.1"/>
    <property type="gene ID" value="ENSSTUG00000025373.1"/>
</dbReference>
<sequence>MYAADIAYFYRQNSEMYLENMLKLRSVCAFVDLDGNGSICDYELHELFKEANLPLPGYKVREIIQKLDRNKDNKISFDEFLSIFQELKSSDIAKSFRKAINRKEGILAIGGTSTQSSEGTQHSFSEEERYAFVNWLNTALENDPDCKHALPMDPNSDSLFKAMGDGIVLCKMINLSVPDTIDERTINKKKLTPFTIQENLNLALNSASAIGCHVVNIGALDLREGKPHLVLGLLWQIIKIGLFADIELSRNEALAALLRDGETLEDLMKLSPEELLLRWANFHLENAGWQKINNFSSDIKDSRAYFHLLNQISPKGTEEDQPRIDISMAGFSEKDDLKRAENMLQQADRLGCRQFVTPADVVAGNPKLNLAFVANLFNKYPSLTKPEGEDIDWGLLEGETREERTFRNWMNSLGVNPHVNHLYGDLADALVILQLYEKIKVPVDWTNKVNKPPYPKIGTNMKKVTNFHLEKMCVSLDNYYVFSLGKTTAKFSLVGIGGQDLNDGNATLTLALVWQLMRRYTLNVLEDLGDGQKANDDIIVKWVNTTLSEAGKTTKISSFKDKEISTSLPVVDLIDAIQPGSISYDLVKTGSLSAEDKLENAKYAVSMARKIGARVYALPDDLVEVKPKMVMTVFACLMGRGMKRA</sequence>
<evidence type="ECO:0000256" key="9">
    <source>
        <dbReference type="ARBA" id="ARBA00041485"/>
    </source>
</evidence>
<dbReference type="FunFam" id="1.10.418.10:FF:000010">
    <property type="entry name" value="Plastin-3 isoform 1"/>
    <property type="match status" value="1"/>
</dbReference>
<evidence type="ECO:0000256" key="2">
    <source>
        <dbReference type="ARBA" id="ARBA00022490"/>
    </source>
</evidence>
<dbReference type="CDD" id="cd21334">
    <property type="entry name" value="CH_PLS3_rpt4"/>
    <property type="match status" value="1"/>
</dbReference>
<comment type="function">
    <text evidence="10">Actin-bundling protein.</text>
</comment>
<keyword evidence="4" id="KW-0479">Metal-binding</keyword>
<keyword evidence="5" id="KW-0677">Repeat</keyword>
<dbReference type="SMART" id="SM00054">
    <property type="entry name" value="EFh"/>
    <property type="match status" value="2"/>
</dbReference>
<evidence type="ECO:0000313" key="14">
    <source>
        <dbReference type="Proteomes" id="UP000472277"/>
    </source>
</evidence>
<evidence type="ECO:0000256" key="5">
    <source>
        <dbReference type="ARBA" id="ARBA00022737"/>
    </source>
</evidence>
<dbReference type="InterPro" id="IPR001589">
    <property type="entry name" value="Actinin_actin-bd_CS"/>
</dbReference>
<organism evidence="13 14">
    <name type="scientific">Salmo trutta</name>
    <name type="common">Brown trout</name>
    <dbReference type="NCBI Taxonomy" id="8032"/>
    <lineage>
        <taxon>Eukaryota</taxon>
        <taxon>Metazoa</taxon>
        <taxon>Chordata</taxon>
        <taxon>Craniata</taxon>
        <taxon>Vertebrata</taxon>
        <taxon>Euteleostomi</taxon>
        <taxon>Actinopterygii</taxon>
        <taxon>Neopterygii</taxon>
        <taxon>Teleostei</taxon>
        <taxon>Protacanthopterygii</taxon>
        <taxon>Salmoniformes</taxon>
        <taxon>Salmonidae</taxon>
        <taxon>Salmoninae</taxon>
        <taxon>Salmo</taxon>
    </lineage>
</organism>
<dbReference type="GO" id="GO:0032432">
    <property type="term" value="C:actin filament bundle"/>
    <property type="evidence" value="ECO:0007669"/>
    <property type="project" value="TreeGrafter"/>
</dbReference>
<gene>
    <name evidence="13" type="primary">PLS3</name>
    <name evidence="13" type="synonym">LOC115154515</name>
</gene>
<keyword evidence="14" id="KW-1185">Reference proteome</keyword>
<evidence type="ECO:0000256" key="1">
    <source>
        <dbReference type="ARBA" id="ARBA00004496"/>
    </source>
</evidence>
<feature type="domain" description="Calponin-homology (CH)" evidence="11">
    <location>
        <begin position="400"/>
        <end position="521"/>
    </location>
</feature>
<reference evidence="13" key="1">
    <citation type="submission" date="2025-08" db="UniProtKB">
        <authorList>
            <consortium name="Ensembl"/>
        </authorList>
    </citation>
    <scope>IDENTIFICATION</scope>
</reference>
<dbReference type="AlphaFoldDB" id="A0A674B4R6"/>
<dbReference type="FunFam" id="1.10.418.10:FF:000014">
    <property type="entry name" value="Plastin-3 isoform 1"/>
    <property type="match status" value="1"/>
</dbReference>
<evidence type="ECO:0000256" key="6">
    <source>
        <dbReference type="ARBA" id="ARBA00022837"/>
    </source>
</evidence>
<dbReference type="CDD" id="cd00051">
    <property type="entry name" value="EFh"/>
    <property type="match status" value="1"/>
</dbReference>
<evidence type="ECO:0000256" key="4">
    <source>
        <dbReference type="ARBA" id="ARBA00022723"/>
    </source>
</evidence>
<dbReference type="InParanoid" id="A0A674B4R6"/>
<dbReference type="InterPro" id="IPR002048">
    <property type="entry name" value="EF_hand_dom"/>
</dbReference>
<dbReference type="GeneTree" id="ENSGT00950000183097"/>
<dbReference type="Gene3D" id="1.10.418.10">
    <property type="entry name" value="Calponin-like domain"/>
    <property type="match status" value="4"/>
</dbReference>
<comment type="subcellular location">
    <subcellularLocation>
        <location evidence="1">Cytoplasm</location>
    </subcellularLocation>
</comment>
<dbReference type="InterPro" id="IPR039959">
    <property type="entry name" value="Fimbrin/Plastin"/>
</dbReference>
<dbReference type="Gene3D" id="1.10.238.10">
    <property type="entry name" value="EF-hand"/>
    <property type="match status" value="1"/>
</dbReference>
<evidence type="ECO:0000256" key="10">
    <source>
        <dbReference type="ARBA" id="ARBA00044724"/>
    </source>
</evidence>
<dbReference type="InterPro" id="IPR036872">
    <property type="entry name" value="CH_dom_sf"/>
</dbReference>
<dbReference type="FunCoup" id="A0A674B4R6">
    <property type="interactions" value="2182"/>
</dbReference>
<evidence type="ECO:0000259" key="11">
    <source>
        <dbReference type="PROSITE" id="PS50021"/>
    </source>
</evidence>
<dbReference type="CDD" id="cd21292">
    <property type="entry name" value="CH_PLS_rpt1"/>
    <property type="match status" value="1"/>
</dbReference>
<protein>
    <recommendedName>
        <fullName evidence="8">Plastin-3</fullName>
    </recommendedName>
    <alternativeName>
        <fullName evidence="9">T-plastin</fullName>
    </alternativeName>
</protein>
<dbReference type="PROSITE" id="PS50222">
    <property type="entry name" value="EF_HAND_2"/>
    <property type="match status" value="2"/>
</dbReference>
<dbReference type="Pfam" id="PF13499">
    <property type="entry name" value="EF-hand_7"/>
    <property type="match status" value="1"/>
</dbReference>
<dbReference type="PROSITE" id="PS00018">
    <property type="entry name" value="EF_HAND_1"/>
    <property type="match status" value="2"/>
</dbReference>
<keyword evidence="6" id="KW-0106">Calcium</keyword>
<keyword evidence="7" id="KW-0009">Actin-binding</keyword>
<dbReference type="PROSITE" id="PS00020">
    <property type="entry name" value="ACTININ_2"/>
    <property type="match status" value="2"/>
</dbReference>
<evidence type="ECO:0000259" key="12">
    <source>
        <dbReference type="PROSITE" id="PS50222"/>
    </source>
</evidence>
<dbReference type="SUPFAM" id="SSF47473">
    <property type="entry name" value="EF-hand"/>
    <property type="match status" value="1"/>
</dbReference>
<dbReference type="GO" id="GO:0051017">
    <property type="term" value="P:actin filament bundle assembly"/>
    <property type="evidence" value="ECO:0007669"/>
    <property type="project" value="InterPro"/>
</dbReference>
<dbReference type="Proteomes" id="UP000472277">
    <property type="component" value="Chromosome 19"/>
</dbReference>
<feature type="domain" description="Calponin-homology (CH)" evidence="11">
    <location>
        <begin position="533"/>
        <end position="642"/>
    </location>
</feature>